<protein>
    <submittedName>
        <fullName evidence="1">Unnamed protein product</fullName>
    </submittedName>
</protein>
<evidence type="ECO:0000313" key="2">
    <source>
        <dbReference type="Proteomes" id="UP001165064"/>
    </source>
</evidence>
<proteinExistence type="predicted"/>
<accession>A0ACB5STG3</accession>
<evidence type="ECO:0000313" key="1">
    <source>
        <dbReference type="EMBL" id="GME72470.1"/>
    </source>
</evidence>
<name>A0ACB5STG3_AMBMO</name>
<dbReference type="Proteomes" id="UP001165064">
    <property type="component" value="Unassembled WGS sequence"/>
</dbReference>
<organism evidence="1 2">
    <name type="scientific">Ambrosiozyma monospora</name>
    <name type="common">Yeast</name>
    <name type="synonym">Endomycopsis monosporus</name>
    <dbReference type="NCBI Taxonomy" id="43982"/>
    <lineage>
        <taxon>Eukaryota</taxon>
        <taxon>Fungi</taxon>
        <taxon>Dikarya</taxon>
        <taxon>Ascomycota</taxon>
        <taxon>Saccharomycotina</taxon>
        <taxon>Pichiomycetes</taxon>
        <taxon>Pichiales</taxon>
        <taxon>Pichiaceae</taxon>
        <taxon>Ambrosiozyma</taxon>
    </lineage>
</organism>
<dbReference type="EMBL" id="BSXS01000429">
    <property type="protein sequence ID" value="GME72470.1"/>
    <property type="molecule type" value="Genomic_DNA"/>
</dbReference>
<sequence length="90" mass="10644">MRATIQKTVIKKFFASHSFDKSRFDTATYVKMILKMRAQIGEDYVKAAFEEVEWVLNHVQLYLIMHPTEGHSRRSIHTAICTYYCKLKSR</sequence>
<comment type="caution">
    <text evidence="1">The sequence shown here is derived from an EMBL/GenBank/DDBJ whole genome shotgun (WGS) entry which is preliminary data.</text>
</comment>
<gene>
    <name evidence="1" type="ORF">Amon02_000100600</name>
</gene>
<reference evidence="1" key="1">
    <citation type="submission" date="2023-04" db="EMBL/GenBank/DDBJ databases">
        <title>Ambrosiozyma monospora NBRC 10751.</title>
        <authorList>
            <person name="Ichikawa N."/>
            <person name="Sato H."/>
            <person name="Tonouchi N."/>
        </authorList>
    </citation>
    <scope>NUCLEOTIDE SEQUENCE</scope>
    <source>
        <strain evidence="1">NBRC 10751</strain>
    </source>
</reference>
<keyword evidence="2" id="KW-1185">Reference proteome</keyword>